<dbReference type="InterPro" id="IPR007492">
    <property type="entry name" value="LytTR_DNA-bd_dom"/>
</dbReference>
<reference evidence="6 7" key="1">
    <citation type="submission" date="2017-09" db="EMBL/GenBank/DDBJ databases">
        <title>Bacterial strain isolated from the female urinary microbiota.</title>
        <authorList>
            <person name="Thomas-White K."/>
            <person name="Kumar N."/>
            <person name="Forster S."/>
            <person name="Putonti C."/>
            <person name="Lawley T."/>
            <person name="Wolfe A.J."/>
        </authorList>
    </citation>
    <scope>NUCLEOTIDE SEQUENCE [LARGE SCALE GENOMIC DNA]</scope>
    <source>
        <strain evidence="6 7">UMB0186</strain>
    </source>
</reference>
<evidence type="ECO:0000256" key="1">
    <source>
        <dbReference type="ARBA" id="ARBA00022490"/>
    </source>
</evidence>
<name>A0A2N6SDV0_9BACL</name>
<keyword evidence="1" id="KW-0963">Cytoplasm</keyword>
<dbReference type="PANTHER" id="PTHR37299:SF2">
    <property type="entry name" value="HTH LYTTR-TYPE DOMAIN-CONTAINING PROTEIN"/>
    <property type="match status" value="1"/>
</dbReference>
<dbReference type="GO" id="GO:0000156">
    <property type="term" value="F:phosphorelay response regulator activity"/>
    <property type="evidence" value="ECO:0007669"/>
    <property type="project" value="InterPro"/>
</dbReference>
<dbReference type="Gene3D" id="2.40.50.1020">
    <property type="entry name" value="LytTr DNA-binding domain"/>
    <property type="match status" value="1"/>
</dbReference>
<dbReference type="STRING" id="84135.GCA_001052115_00597"/>
<dbReference type="PANTHER" id="PTHR37299">
    <property type="entry name" value="TRANSCRIPTIONAL REGULATOR-RELATED"/>
    <property type="match status" value="1"/>
</dbReference>
<evidence type="ECO:0000313" key="6">
    <source>
        <dbReference type="EMBL" id="PMC52067.1"/>
    </source>
</evidence>
<sequence>MKVELNIDEKFKEILVTISTDKINDEVQELVNYIEYKEDYLVGIADDQVCVLDISDIIRVFVEDRKVFVVTTKGKFVVRKKLYEMNNLLTKDFVKISQSEIANIKFIKNLDLSIRGTIVIVYKNSDISYVSRRLLKDFKTKLGL</sequence>
<dbReference type="GO" id="GO:0003677">
    <property type="term" value="F:DNA binding"/>
    <property type="evidence" value="ECO:0007669"/>
    <property type="project" value="UniProtKB-KW"/>
</dbReference>
<feature type="domain" description="HTH LytTR-type" evidence="5">
    <location>
        <begin position="41"/>
        <end position="144"/>
    </location>
</feature>
<dbReference type="AlphaFoldDB" id="A0A2N6SDV0"/>
<dbReference type="InterPro" id="IPR046947">
    <property type="entry name" value="LytR-like"/>
</dbReference>
<evidence type="ECO:0000259" key="5">
    <source>
        <dbReference type="PROSITE" id="PS50930"/>
    </source>
</evidence>
<keyword evidence="4" id="KW-0804">Transcription</keyword>
<keyword evidence="2" id="KW-0805">Transcription regulation</keyword>
<protein>
    <submittedName>
        <fullName evidence="6">LytTR family transcriptional regulator</fullName>
    </submittedName>
</protein>
<evidence type="ECO:0000256" key="4">
    <source>
        <dbReference type="ARBA" id="ARBA00023163"/>
    </source>
</evidence>
<gene>
    <name evidence="6" type="ORF">CJ218_06615</name>
</gene>
<organism evidence="6 7">
    <name type="scientific">Gemella sanguinis</name>
    <dbReference type="NCBI Taxonomy" id="84135"/>
    <lineage>
        <taxon>Bacteria</taxon>
        <taxon>Bacillati</taxon>
        <taxon>Bacillota</taxon>
        <taxon>Bacilli</taxon>
        <taxon>Bacillales</taxon>
        <taxon>Gemellaceae</taxon>
        <taxon>Gemella</taxon>
    </lineage>
</organism>
<dbReference type="PROSITE" id="PS50930">
    <property type="entry name" value="HTH_LYTTR"/>
    <property type="match status" value="1"/>
</dbReference>
<dbReference type="Pfam" id="PF04397">
    <property type="entry name" value="LytTR"/>
    <property type="match status" value="1"/>
</dbReference>
<evidence type="ECO:0000256" key="3">
    <source>
        <dbReference type="ARBA" id="ARBA00023125"/>
    </source>
</evidence>
<evidence type="ECO:0000313" key="7">
    <source>
        <dbReference type="Proteomes" id="UP000235670"/>
    </source>
</evidence>
<dbReference type="Proteomes" id="UP000235670">
    <property type="component" value="Unassembled WGS sequence"/>
</dbReference>
<accession>A0A2N6SDV0</accession>
<proteinExistence type="predicted"/>
<dbReference type="OrthoDB" id="9808614at2"/>
<keyword evidence="3" id="KW-0238">DNA-binding</keyword>
<dbReference type="SMART" id="SM00850">
    <property type="entry name" value="LytTR"/>
    <property type="match status" value="1"/>
</dbReference>
<evidence type="ECO:0000256" key="2">
    <source>
        <dbReference type="ARBA" id="ARBA00023015"/>
    </source>
</evidence>
<dbReference type="RefSeq" id="WP_102190051.1">
    <property type="nucleotide sequence ID" value="NZ_CAUTAO010000007.1"/>
</dbReference>
<comment type="caution">
    <text evidence="6">The sequence shown here is derived from an EMBL/GenBank/DDBJ whole genome shotgun (WGS) entry which is preliminary data.</text>
</comment>
<dbReference type="EMBL" id="PNGT01000007">
    <property type="protein sequence ID" value="PMC52067.1"/>
    <property type="molecule type" value="Genomic_DNA"/>
</dbReference>